<comment type="caution">
    <text evidence="1">The sequence shown here is derived from an EMBL/GenBank/DDBJ whole genome shotgun (WGS) entry which is preliminary data.</text>
</comment>
<name>A0AAV7L5J3_PLEWA</name>
<dbReference type="AlphaFoldDB" id="A0AAV7L5J3"/>
<dbReference type="EMBL" id="JANPWB010000015">
    <property type="protein sequence ID" value="KAJ1086946.1"/>
    <property type="molecule type" value="Genomic_DNA"/>
</dbReference>
<sequence>MLLRYPLAPPAGERLLLRSYGRGEVRIDIMLSLPKRLHCQHLKEDMPHGAAKRSALRIAECQGAQRFILPDRRYGSQNARVLSVSSFQIGATDRRMPGCSAFHPSRSALRIAECQGAQRFILPDRRYGSQNARVLSVSSF</sequence>
<evidence type="ECO:0000313" key="1">
    <source>
        <dbReference type="EMBL" id="KAJ1086946.1"/>
    </source>
</evidence>
<evidence type="ECO:0000313" key="2">
    <source>
        <dbReference type="Proteomes" id="UP001066276"/>
    </source>
</evidence>
<protein>
    <submittedName>
        <fullName evidence="1">Uncharacterized protein</fullName>
    </submittedName>
</protein>
<reference evidence="1" key="1">
    <citation type="journal article" date="2022" name="bioRxiv">
        <title>Sequencing and chromosome-scale assembly of the giantPleurodeles waltlgenome.</title>
        <authorList>
            <person name="Brown T."/>
            <person name="Elewa A."/>
            <person name="Iarovenko S."/>
            <person name="Subramanian E."/>
            <person name="Araus A.J."/>
            <person name="Petzold A."/>
            <person name="Susuki M."/>
            <person name="Suzuki K.-i.T."/>
            <person name="Hayashi T."/>
            <person name="Toyoda A."/>
            <person name="Oliveira C."/>
            <person name="Osipova E."/>
            <person name="Leigh N.D."/>
            <person name="Simon A."/>
            <person name="Yun M.H."/>
        </authorList>
    </citation>
    <scope>NUCLEOTIDE SEQUENCE</scope>
    <source>
        <strain evidence="1">20211129_DDA</strain>
        <tissue evidence="1">Liver</tissue>
    </source>
</reference>
<proteinExistence type="predicted"/>
<accession>A0AAV7L5J3</accession>
<gene>
    <name evidence="1" type="ORF">NDU88_000141</name>
</gene>
<keyword evidence="2" id="KW-1185">Reference proteome</keyword>
<organism evidence="1 2">
    <name type="scientific">Pleurodeles waltl</name>
    <name type="common">Iberian ribbed newt</name>
    <dbReference type="NCBI Taxonomy" id="8319"/>
    <lineage>
        <taxon>Eukaryota</taxon>
        <taxon>Metazoa</taxon>
        <taxon>Chordata</taxon>
        <taxon>Craniata</taxon>
        <taxon>Vertebrata</taxon>
        <taxon>Euteleostomi</taxon>
        <taxon>Amphibia</taxon>
        <taxon>Batrachia</taxon>
        <taxon>Caudata</taxon>
        <taxon>Salamandroidea</taxon>
        <taxon>Salamandridae</taxon>
        <taxon>Pleurodelinae</taxon>
        <taxon>Pleurodeles</taxon>
    </lineage>
</organism>
<dbReference type="Proteomes" id="UP001066276">
    <property type="component" value="Chromosome 11"/>
</dbReference>